<keyword evidence="2" id="KW-1185">Reference proteome</keyword>
<accession>A0AAV7R6Q3</accession>
<sequence length="124" mass="14325">MDRRLRALRGRKRCLCGSWGRKWWLSESWGRKRYISGALDCIHVVWTRSPHPKVQRSLCTRRGASKTTIQRVVSGGRGCSRIQRECINRSCTSNADEKKRELISHRSQLQQRGLLVTGSELCKT</sequence>
<dbReference type="AlphaFoldDB" id="A0AAV7R6Q3"/>
<evidence type="ECO:0000313" key="1">
    <source>
        <dbReference type="EMBL" id="KAJ1146375.1"/>
    </source>
</evidence>
<name>A0AAV7R6Q3_PLEWA</name>
<protein>
    <submittedName>
        <fullName evidence="1">Uncharacterized protein</fullName>
    </submittedName>
</protein>
<proteinExistence type="predicted"/>
<dbReference type="EMBL" id="JANPWB010000010">
    <property type="protein sequence ID" value="KAJ1146375.1"/>
    <property type="molecule type" value="Genomic_DNA"/>
</dbReference>
<reference evidence="1" key="1">
    <citation type="journal article" date="2022" name="bioRxiv">
        <title>Sequencing and chromosome-scale assembly of the giantPleurodeles waltlgenome.</title>
        <authorList>
            <person name="Brown T."/>
            <person name="Elewa A."/>
            <person name="Iarovenko S."/>
            <person name="Subramanian E."/>
            <person name="Araus A.J."/>
            <person name="Petzold A."/>
            <person name="Susuki M."/>
            <person name="Suzuki K.-i.T."/>
            <person name="Hayashi T."/>
            <person name="Toyoda A."/>
            <person name="Oliveira C."/>
            <person name="Osipova E."/>
            <person name="Leigh N.D."/>
            <person name="Simon A."/>
            <person name="Yun M.H."/>
        </authorList>
    </citation>
    <scope>NUCLEOTIDE SEQUENCE</scope>
    <source>
        <strain evidence="1">20211129_DDA</strain>
        <tissue evidence="1">Liver</tissue>
    </source>
</reference>
<evidence type="ECO:0000313" key="2">
    <source>
        <dbReference type="Proteomes" id="UP001066276"/>
    </source>
</evidence>
<gene>
    <name evidence="1" type="ORF">NDU88_012652</name>
</gene>
<dbReference type="Proteomes" id="UP001066276">
    <property type="component" value="Chromosome 6"/>
</dbReference>
<comment type="caution">
    <text evidence="1">The sequence shown here is derived from an EMBL/GenBank/DDBJ whole genome shotgun (WGS) entry which is preliminary data.</text>
</comment>
<organism evidence="1 2">
    <name type="scientific">Pleurodeles waltl</name>
    <name type="common">Iberian ribbed newt</name>
    <dbReference type="NCBI Taxonomy" id="8319"/>
    <lineage>
        <taxon>Eukaryota</taxon>
        <taxon>Metazoa</taxon>
        <taxon>Chordata</taxon>
        <taxon>Craniata</taxon>
        <taxon>Vertebrata</taxon>
        <taxon>Euteleostomi</taxon>
        <taxon>Amphibia</taxon>
        <taxon>Batrachia</taxon>
        <taxon>Caudata</taxon>
        <taxon>Salamandroidea</taxon>
        <taxon>Salamandridae</taxon>
        <taxon>Pleurodelinae</taxon>
        <taxon>Pleurodeles</taxon>
    </lineage>
</organism>